<feature type="non-terminal residue" evidence="1">
    <location>
        <position position="97"/>
    </location>
</feature>
<protein>
    <recommendedName>
        <fullName evidence="3">Anaphase-promoting complex subunit 5</fullName>
    </recommendedName>
</protein>
<sequence length="97" mass="10531">PYVALAADVSCVSGRKEAAELLLRAEQVLRRERAAEGLRTAEQSLAAFRQAGDSRGLADAARLVAYAMCLQERRKEADRLLRDELLVCQAAGETAAE</sequence>
<reference evidence="1" key="1">
    <citation type="submission" date="2021-02" db="EMBL/GenBank/DDBJ databases">
        <authorList>
            <person name="Dougan E. K."/>
            <person name="Rhodes N."/>
            <person name="Thang M."/>
            <person name="Chan C."/>
        </authorList>
    </citation>
    <scope>NUCLEOTIDE SEQUENCE</scope>
</reference>
<dbReference type="Proteomes" id="UP000654075">
    <property type="component" value="Unassembled WGS sequence"/>
</dbReference>
<feature type="non-terminal residue" evidence="1">
    <location>
        <position position="1"/>
    </location>
</feature>
<proteinExistence type="predicted"/>
<comment type="caution">
    <text evidence="1">The sequence shown here is derived from an EMBL/GenBank/DDBJ whole genome shotgun (WGS) entry which is preliminary data.</text>
</comment>
<dbReference type="AlphaFoldDB" id="A0A813ETB2"/>
<accession>A0A813ETB2</accession>
<gene>
    <name evidence="1" type="ORF">PGLA1383_LOCUS22755</name>
</gene>
<dbReference type="EMBL" id="CAJNNV010016670">
    <property type="protein sequence ID" value="CAE8604602.1"/>
    <property type="molecule type" value="Genomic_DNA"/>
</dbReference>
<evidence type="ECO:0000313" key="2">
    <source>
        <dbReference type="Proteomes" id="UP000654075"/>
    </source>
</evidence>
<keyword evidence="2" id="KW-1185">Reference proteome</keyword>
<evidence type="ECO:0000313" key="1">
    <source>
        <dbReference type="EMBL" id="CAE8604602.1"/>
    </source>
</evidence>
<organism evidence="1 2">
    <name type="scientific">Polarella glacialis</name>
    <name type="common">Dinoflagellate</name>
    <dbReference type="NCBI Taxonomy" id="89957"/>
    <lineage>
        <taxon>Eukaryota</taxon>
        <taxon>Sar</taxon>
        <taxon>Alveolata</taxon>
        <taxon>Dinophyceae</taxon>
        <taxon>Suessiales</taxon>
        <taxon>Suessiaceae</taxon>
        <taxon>Polarella</taxon>
    </lineage>
</organism>
<evidence type="ECO:0008006" key="3">
    <source>
        <dbReference type="Google" id="ProtNLM"/>
    </source>
</evidence>
<name>A0A813ETB2_POLGL</name>